<proteinExistence type="predicted"/>
<reference evidence="1 2" key="1">
    <citation type="submission" date="2009-07" db="EMBL/GenBank/DDBJ databases">
        <authorList>
            <person name="Madupu R."/>
            <person name="Sebastian Y."/>
            <person name="Durkin A.S."/>
            <person name="Torralba M."/>
            <person name="Methe B."/>
            <person name="Sutton G.G."/>
            <person name="Strausberg R.L."/>
            <person name="Nelson K.E."/>
        </authorList>
    </citation>
    <scope>NUCLEOTIDE SEQUENCE [LARGE SCALE GENOMIC DNA]</scope>
    <source>
        <strain evidence="1 2">RM3268</strain>
    </source>
</reference>
<dbReference type="EMBL" id="ACYG01000022">
    <property type="protein sequence ID" value="EEV17795.1"/>
    <property type="molecule type" value="Genomic_DNA"/>
</dbReference>
<gene>
    <name evidence="1" type="ORF">CAMGR0001_2162</name>
</gene>
<name>C8PGX4_9BACT</name>
<protein>
    <submittedName>
        <fullName evidence="1">Uncharacterized protein</fullName>
    </submittedName>
</protein>
<sequence length="37" mass="4207">MLLTLLRCARKKRHRLSLASLCSFCKSAQFISLLGKI</sequence>
<organism evidence="1 2">
    <name type="scientific">Campylobacter gracilis RM3268</name>
    <dbReference type="NCBI Taxonomy" id="553220"/>
    <lineage>
        <taxon>Bacteria</taxon>
        <taxon>Pseudomonadati</taxon>
        <taxon>Campylobacterota</taxon>
        <taxon>Epsilonproteobacteria</taxon>
        <taxon>Campylobacterales</taxon>
        <taxon>Campylobacteraceae</taxon>
        <taxon>Campylobacter</taxon>
    </lineage>
</organism>
<evidence type="ECO:0000313" key="2">
    <source>
        <dbReference type="Proteomes" id="UP000005709"/>
    </source>
</evidence>
<accession>C8PGX4</accession>
<dbReference type="Proteomes" id="UP000005709">
    <property type="component" value="Unassembled WGS sequence"/>
</dbReference>
<evidence type="ECO:0000313" key="1">
    <source>
        <dbReference type="EMBL" id="EEV17795.1"/>
    </source>
</evidence>
<keyword evidence="2" id="KW-1185">Reference proteome</keyword>
<comment type="caution">
    <text evidence="1">The sequence shown here is derived from an EMBL/GenBank/DDBJ whole genome shotgun (WGS) entry which is preliminary data.</text>
</comment>
<dbReference type="AlphaFoldDB" id="C8PGX4"/>